<reference evidence="2" key="1">
    <citation type="submission" date="2013-08" db="EMBL/GenBank/DDBJ databases">
        <authorList>
            <person name="Mendez C."/>
            <person name="Richter M."/>
            <person name="Ferrer M."/>
            <person name="Sanchez J."/>
        </authorList>
    </citation>
    <scope>NUCLEOTIDE SEQUENCE</scope>
</reference>
<evidence type="ECO:0000259" key="1">
    <source>
        <dbReference type="Pfam" id="PF13144"/>
    </source>
</evidence>
<dbReference type="AlphaFoldDB" id="T1B1E7"/>
<comment type="caution">
    <text evidence="2">The sequence shown here is derived from an EMBL/GenBank/DDBJ whole genome shotgun (WGS) entry which is preliminary data.</text>
</comment>
<dbReference type="GO" id="GO:0044780">
    <property type="term" value="P:bacterial-type flagellum assembly"/>
    <property type="evidence" value="ECO:0007669"/>
    <property type="project" value="InterPro"/>
</dbReference>
<dbReference type="Gene3D" id="2.30.30.760">
    <property type="match status" value="1"/>
</dbReference>
<keyword evidence="2" id="KW-0969">Cilium</keyword>
<dbReference type="InterPro" id="IPR017585">
    <property type="entry name" value="SAF_FlgA"/>
</dbReference>
<accession>T1B1E7</accession>
<organism evidence="2">
    <name type="scientific">mine drainage metagenome</name>
    <dbReference type="NCBI Taxonomy" id="410659"/>
    <lineage>
        <taxon>unclassified sequences</taxon>
        <taxon>metagenomes</taxon>
        <taxon>ecological metagenomes</taxon>
    </lineage>
</organism>
<keyword evidence="2" id="KW-0966">Cell projection</keyword>
<reference evidence="2" key="2">
    <citation type="journal article" date="2014" name="ISME J.">
        <title>Microbial stratification in low pH oxic and suboxic macroscopic growths along an acid mine drainage.</title>
        <authorList>
            <person name="Mendez-Garcia C."/>
            <person name="Mesa V."/>
            <person name="Sprenger R.R."/>
            <person name="Richter M."/>
            <person name="Diez M.S."/>
            <person name="Solano J."/>
            <person name="Bargiela R."/>
            <person name="Golyshina O.V."/>
            <person name="Manteca A."/>
            <person name="Ramos J.L."/>
            <person name="Gallego J.R."/>
            <person name="Llorente I."/>
            <person name="Martins Dos Santos V.A."/>
            <person name="Jensen O.N."/>
            <person name="Pelaez A.I."/>
            <person name="Sanchez J."/>
            <person name="Ferrer M."/>
        </authorList>
    </citation>
    <scope>NUCLEOTIDE SEQUENCE</scope>
</reference>
<dbReference type="InterPro" id="IPR039246">
    <property type="entry name" value="Flagellar_FlgA"/>
</dbReference>
<feature type="non-terminal residue" evidence="2">
    <location>
        <position position="1"/>
    </location>
</feature>
<feature type="domain" description="Flagella basal body P-ring formation protein FlgA SAF" evidence="1">
    <location>
        <begin position="29"/>
        <end position="140"/>
    </location>
</feature>
<dbReference type="PANTHER" id="PTHR36307:SF1">
    <property type="entry name" value="FLAGELLA BASAL BODY P-RING FORMATION PROTEIN FLGA"/>
    <property type="match status" value="1"/>
</dbReference>
<sequence length="144" mass="15753">CRTGARWTIYVPVRIQSRVRIWALRKPEPQGARLHASDLAPVTRLVSGMLAGYVTNLAVLAHCTLREPLPAGALLQDTDLLADFMVRHGETVTLIASIDGIRVRTNGIALEDGRYGALIRVQNRTSRKVVEGTVGNGRVVYVTP</sequence>
<protein>
    <submittedName>
        <fullName evidence="2">Flagella basal body P-ring formation protein FlgA</fullName>
    </submittedName>
</protein>
<evidence type="ECO:0000313" key="2">
    <source>
        <dbReference type="EMBL" id="EQD48165.1"/>
    </source>
</evidence>
<proteinExistence type="predicted"/>
<keyword evidence="2" id="KW-0282">Flagellum</keyword>
<dbReference type="NCBIfam" id="TIGR03170">
    <property type="entry name" value="flgA_cterm"/>
    <property type="match status" value="1"/>
</dbReference>
<dbReference type="PANTHER" id="PTHR36307">
    <property type="entry name" value="FLAGELLA BASAL BODY P-RING FORMATION PROTEIN FLGA"/>
    <property type="match status" value="1"/>
</dbReference>
<gene>
    <name evidence="2" type="ORF">B2A_08093</name>
</gene>
<dbReference type="CDD" id="cd11614">
    <property type="entry name" value="SAF_CpaB_FlgA_like"/>
    <property type="match status" value="1"/>
</dbReference>
<dbReference type="EMBL" id="AUZZ01005824">
    <property type="protein sequence ID" value="EQD48165.1"/>
    <property type="molecule type" value="Genomic_DNA"/>
</dbReference>
<name>T1B1E7_9ZZZZ</name>
<dbReference type="Pfam" id="PF13144">
    <property type="entry name" value="ChapFlgA"/>
    <property type="match status" value="1"/>
</dbReference>